<evidence type="ECO:0000313" key="2">
    <source>
        <dbReference type="Proteomes" id="UP001140949"/>
    </source>
</evidence>
<accession>A0AAX6FFH3</accession>
<proteinExistence type="predicted"/>
<dbReference type="Proteomes" id="UP001140949">
    <property type="component" value="Unassembled WGS sequence"/>
</dbReference>
<evidence type="ECO:0000313" key="1">
    <source>
        <dbReference type="EMBL" id="KAJ6815144.1"/>
    </source>
</evidence>
<comment type="caution">
    <text evidence="1">The sequence shown here is derived from an EMBL/GenBank/DDBJ whole genome shotgun (WGS) entry which is preliminary data.</text>
</comment>
<keyword evidence="2" id="KW-1185">Reference proteome</keyword>
<organism evidence="1 2">
    <name type="scientific">Iris pallida</name>
    <name type="common">Sweet iris</name>
    <dbReference type="NCBI Taxonomy" id="29817"/>
    <lineage>
        <taxon>Eukaryota</taxon>
        <taxon>Viridiplantae</taxon>
        <taxon>Streptophyta</taxon>
        <taxon>Embryophyta</taxon>
        <taxon>Tracheophyta</taxon>
        <taxon>Spermatophyta</taxon>
        <taxon>Magnoliopsida</taxon>
        <taxon>Liliopsida</taxon>
        <taxon>Asparagales</taxon>
        <taxon>Iridaceae</taxon>
        <taxon>Iridoideae</taxon>
        <taxon>Irideae</taxon>
        <taxon>Iris</taxon>
    </lineage>
</organism>
<reference evidence="1" key="2">
    <citation type="submission" date="2023-04" db="EMBL/GenBank/DDBJ databases">
        <authorList>
            <person name="Bruccoleri R.E."/>
            <person name="Oakeley E.J."/>
            <person name="Faust A.-M."/>
            <person name="Dessus-Babus S."/>
            <person name="Altorfer M."/>
            <person name="Burckhardt D."/>
            <person name="Oertli M."/>
            <person name="Naumann U."/>
            <person name="Petersen F."/>
            <person name="Wong J."/>
        </authorList>
    </citation>
    <scope>NUCLEOTIDE SEQUENCE</scope>
    <source>
        <strain evidence="1">GSM-AAB239-AS_SAM_17_03QT</strain>
        <tissue evidence="1">Leaf</tissue>
    </source>
</reference>
<dbReference type="EMBL" id="JANAVB010029218">
    <property type="protein sequence ID" value="KAJ6815144.1"/>
    <property type="molecule type" value="Genomic_DNA"/>
</dbReference>
<sequence length="116" mass="13129">MSQAGRGRRLLFIHIKRSSNPYPSSSSPSSSFVTTRSCRHSMPSTVMDPSANDSYSNPCCSFFFVASREAEHLLVRYNRSLWHRSQLLYPPATIEYVEILKLMSSTFLVGLCQAMD</sequence>
<protein>
    <submittedName>
        <fullName evidence="1">Syntaxin 32</fullName>
    </submittedName>
</protein>
<gene>
    <name evidence="1" type="ORF">M6B38_136030</name>
</gene>
<name>A0AAX6FFH3_IRIPA</name>
<dbReference type="AlphaFoldDB" id="A0AAX6FFH3"/>
<reference evidence="1" key="1">
    <citation type="journal article" date="2023" name="GigaByte">
        <title>Genome assembly of the bearded iris, Iris pallida Lam.</title>
        <authorList>
            <person name="Bruccoleri R.E."/>
            <person name="Oakeley E.J."/>
            <person name="Faust A.M.E."/>
            <person name="Altorfer M."/>
            <person name="Dessus-Babus S."/>
            <person name="Burckhardt D."/>
            <person name="Oertli M."/>
            <person name="Naumann U."/>
            <person name="Petersen F."/>
            <person name="Wong J."/>
        </authorList>
    </citation>
    <scope>NUCLEOTIDE SEQUENCE</scope>
    <source>
        <strain evidence="1">GSM-AAB239-AS_SAM_17_03QT</strain>
    </source>
</reference>